<dbReference type="InterPro" id="IPR038063">
    <property type="entry name" value="Transpep_catalytic_dom"/>
</dbReference>
<evidence type="ECO:0000256" key="7">
    <source>
        <dbReference type="PROSITE-ProRule" id="PRU01373"/>
    </source>
</evidence>
<keyword evidence="8" id="KW-1133">Transmembrane helix</keyword>
<accession>A0ABS0CXH3</accession>
<feature type="active site" description="Nucleophile" evidence="7">
    <location>
        <position position="362"/>
    </location>
</feature>
<dbReference type="Proteomes" id="UP000702209">
    <property type="component" value="Unassembled WGS sequence"/>
</dbReference>
<dbReference type="Pfam" id="PF03734">
    <property type="entry name" value="YkuD"/>
    <property type="match status" value="1"/>
</dbReference>
<comment type="pathway">
    <text evidence="1 7">Cell wall biogenesis; peptidoglycan biosynthesis.</text>
</comment>
<keyword evidence="2" id="KW-0808">Transferase</keyword>
<evidence type="ECO:0000256" key="4">
    <source>
        <dbReference type="ARBA" id="ARBA00022984"/>
    </source>
</evidence>
<reference evidence="10 11" key="1">
    <citation type="submission" date="2020-10" db="EMBL/GenBank/DDBJ databases">
        <title>Identification of Nocardia species via Next-generation sequencing and recognition of intraspecies genetic diversity.</title>
        <authorList>
            <person name="Li P."/>
            <person name="Li P."/>
            <person name="Lu B."/>
        </authorList>
    </citation>
    <scope>NUCLEOTIDE SEQUENCE [LARGE SCALE GENOMIC DNA]</scope>
    <source>
        <strain evidence="10 11">BJ06-0157</strain>
    </source>
</reference>
<protein>
    <submittedName>
        <fullName evidence="10">L,D-transpeptidase family protein</fullName>
    </submittedName>
</protein>
<dbReference type="PANTHER" id="PTHR30582">
    <property type="entry name" value="L,D-TRANSPEPTIDASE"/>
    <property type="match status" value="1"/>
</dbReference>
<evidence type="ECO:0000256" key="6">
    <source>
        <dbReference type="ARBA" id="ARBA00023316"/>
    </source>
</evidence>
<dbReference type="Pfam" id="PF17964">
    <property type="entry name" value="Big_10"/>
    <property type="match status" value="1"/>
</dbReference>
<dbReference type="Gene3D" id="2.40.440.10">
    <property type="entry name" value="L,D-transpeptidase catalytic domain-like"/>
    <property type="match status" value="1"/>
</dbReference>
<dbReference type="CDD" id="cd13432">
    <property type="entry name" value="LDT_IgD_like_2"/>
    <property type="match status" value="1"/>
</dbReference>
<evidence type="ECO:0000256" key="5">
    <source>
        <dbReference type="ARBA" id="ARBA00023315"/>
    </source>
</evidence>
<proteinExistence type="predicted"/>
<evidence type="ECO:0000313" key="11">
    <source>
        <dbReference type="Proteomes" id="UP000702209"/>
    </source>
</evidence>
<dbReference type="Gene3D" id="2.60.40.3710">
    <property type="match status" value="1"/>
</dbReference>
<dbReference type="PANTHER" id="PTHR30582:SF2">
    <property type="entry name" value="L,D-TRANSPEPTIDASE YCIB-RELATED"/>
    <property type="match status" value="1"/>
</dbReference>
<feature type="transmembrane region" description="Helical" evidence="8">
    <location>
        <begin position="25"/>
        <end position="43"/>
    </location>
</feature>
<evidence type="ECO:0000256" key="1">
    <source>
        <dbReference type="ARBA" id="ARBA00004752"/>
    </source>
</evidence>
<keyword evidence="5" id="KW-0012">Acyltransferase</keyword>
<feature type="domain" description="L,D-TPase catalytic" evidence="9">
    <location>
        <begin position="251"/>
        <end position="386"/>
    </location>
</feature>
<keyword evidence="3 7" id="KW-0133">Cell shape</keyword>
<keyword evidence="4 7" id="KW-0573">Peptidoglycan synthesis</keyword>
<evidence type="ECO:0000256" key="8">
    <source>
        <dbReference type="SAM" id="Phobius"/>
    </source>
</evidence>
<dbReference type="InterPro" id="IPR005490">
    <property type="entry name" value="LD_TPept_cat_dom"/>
</dbReference>
<evidence type="ECO:0000256" key="3">
    <source>
        <dbReference type="ARBA" id="ARBA00022960"/>
    </source>
</evidence>
<sequence>MLADRGRPSTRQKGDKTVAVGRRRLLIGFAGAGGLALAGWGWARELAPPPKPATIRFDPAPGTHDVEARSPATITVTDGTLRSVEWVDETGRSLPGVSAPDRRAWTSAEPLGYGHTYTAKAVAHGETGDVTATTTCTTVQPHQLIDVSLRSANLVELVENDIYGVGFVLVAHFDEPVDRVAAERHLKVTTQPAVAGAWYWLDDQNAHWRPEHYHAPGTRITIAAELFGRALGEGRYGLRDQRVSVVIGPAHVAIADDRTKQIEVFDNGNLVRTMPTSMGMGGTTVVGGRVMSFWTRPGIYTVLDRNNPVIMDSASYGLPTGSALGYRTSINHAVRISHDGIFVHALAASMWAQGNTNVSHGCLNLSPADAAWFYDFVIPGDVVEVRNTGGDPLDIWHNGDWSIPWTDWLRGGAHT</sequence>
<comment type="caution">
    <text evidence="10">The sequence shown here is derived from an EMBL/GenBank/DDBJ whole genome shotgun (WGS) entry which is preliminary data.</text>
</comment>
<evidence type="ECO:0000259" key="9">
    <source>
        <dbReference type="PROSITE" id="PS52029"/>
    </source>
</evidence>
<gene>
    <name evidence="10" type="ORF">IU459_27710</name>
</gene>
<evidence type="ECO:0000256" key="2">
    <source>
        <dbReference type="ARBA" id="ARBA00022679"/>
    </source>
</evidence>
<dbReference type="Gene3D" id="2.60.40.3780">
    <property type="match status" value="1"/>
</dbReference>
<dbReference type="EMBL" id="JADLQX010000025">
    <property type="protein sequence ID" value="MBF6301299.1"/>
    <property type="molecule type" value="Genomic_DNA"/>
</dbReference>
<keyword evidence="8" id="KW-0812">Transmembrane</keyword>
<evidence type="ECO:0000313" key="10">
    <source>
        <dbReference type="EMBL" id="MBF6301299.1"/>
    </source>
</evidence>
<keyword evidence="11" id="KW-1185">Reference proteome</keyword>
<dbReference type="PROSITE" id="PS52029">
    <property type="entry name" value="LD_TPASE"/>
    <property type="match status" value="1"/>
</dbReference>
<keyword evidence="8" id="KW-0472">Membrane</keyword>
<keyword evidence="6 7" id="KW-0961">Cell wall biogenesis/degradation</keyword>
<dbReference type="CDD" id="cd16913">
    <property type="entry name" value="YkuD_like"/>
    <property type="match status" value="1"/>
</dbReference>
<organism evidence="10 11">
    <name type="scientific">Nocardia amamiensis</name>
    <dbReference type="NCBI Taxonomy" id="404578"/>
    <lineage>
        <taxon>Bacteria</taxon>
        <taxon>Bacillati</taxon>
        <taxon>Actinomycetota</taxon>
        <taxon>Actinomycetes</taxon>
        <taxon>Mycobacteriales</taxon>
        <taxon>Nocardiaceae</taxon>
        <taxon>Nocardia</taxon>
    </lineage>
</organism>
<dbReference type="SUPFAM" id="SSF141523">
    <property type="entry name" value="L,D-transpeptidase catalytic domain-like"/>
    <property type="match status" value="1"/>
</dbReference>
<dbReference type="InterPro" id="IPR050979">
    <property type="entry name" value="LD-transpeptidase"/>
</dbReference>
<name>A0ABS0CXH3_9NOCA</name>
<feature type="active site" description="Proton donor/acceptor" evidence="7">
    <location>
        <position position="344"/>
    </location>
</feature>
<dbReference type="InterPro" id="IPR041280">
    <property type="entry name" value="Big_10"/>
</dbReference>